<accession>A0A9J6P4M3</accession>
<evidence type="ECO:0000256" key="8">
    <source>
        <dbReference type="HAMAP-Rule" id="MF_00197"/>
    </source>
</evidence>
<dbReference type="InterPro" id="IPR018510">
    <property type="entry name" value="DAP_epimerase_AS"/>
</dbReference>
<feature type="binding site" evidence="8">
    <location>
        <begin position="214"/>
        <end position="215"/>
    </location>
    <ligand>
        <name>substrate</name>
    </ligand>
</feature>
<keyword evidence="5 8" id="KW-0457">Lysine biosynthesis</keyword>
<keyword evidence="6 8" id="KW-0413">Isomerase</keyword>
<evidence type="ECO:0000256" key="7">
    <source>
        <dbReference type="ARBA" id="ARBA00051712"/>
    </source>
</evidence>
<feature type="active site" description="Proton donor" evidence="8">
    <location>
        <position position="74"/>
    </location>
</feature>
<evidence type="ECO:0000313" key="11">
    <source>
        <dbReference type="Proteomes" id="UP001056429"/>
    </source>
</evidence>
<evidence type="ECO:0000256" key="9">
    <source>
        <dbReference type="PROSITE-ProRule" id="PRU10125"/>
    </source>
</evidence>
<feature type="binding site" evidence="8">
    <location>
        <position position="13"/>
    </location>
    <ligand>
        <name>substrate</name>
    </ligand>
</feature>
<keyword evidence="11" id="KW-1185">Reference proteome</keyword>
<name>A0A9J6P4M3_9CLOT</name>
<dbReference type="EMBL" id="JAGSOJ010000003">
    <property type="protein sequence ID" value="MCM1991041.1"/>
    <property type="molecule type" value="Genomic_DNA"/>
</dbReference>
<feature type="binding site" evidence="8">
    <location>
        <position position="65"/>
    </location>
    <ligand>
        <name>substrate</name>
    </ligand>
</feature>
<evidence type="ECO:0000256" key="1">
    <source>
        <dbReference type="ARBA" id="ARBA00005196"/>
    </source>
</evidence>
<dbReference type="HAMAP" id="MF_00197">
    <property type="entry name" value="DAP_epimerase"/>
    <property type="match status" value="1"/>
</dbReference>
<feature type="active site" description="Proton acceptor" evidence="8">
    <location>
        <position position="223"/>
    </location>
</feature>
<dbReference type="NCBIfam" id="TIGR00652">
    <property type="entry name" value="DapF"/>
    <property type="match status" value="1"/>
</dbReference>
<dbReference type="GO" id="GO:0008837">
    <property type="term" value="F:diaminopimelate epimerase activity"/>
    <property type="evidence" value="ECO:0007669"/>
    <property type="project" value="UniProtKB-UniRule"/>
</dbReference>
<dbReference type="SUPFAM" id="SSF54506">
    <property type="entry name" value="Diaminopimelate epimerase-like"/>
    <property type="match status" value="2"/>
</dbReference>
<proteinExistence type="inferred from homology"/>
<dbReference type="AlphaFoldDB" id="A0A9J6P4M3"/>
<comment type="subunit">
    <text evidence="8">Homodimer.</text>
</comment>
<dbReference type="PANTHER" id="PTHR31689">
    <property type="entry name" value="DIAMINOPIMELATE EPIMERASE, CHLOROPLASTIC"/>
    <property type="match status" value="1"/>
</dbReference>
<dbReference type="InterPro" id="IPR001653">
    <property type="entry name" value="DAP_epimerase_DapF"/>
</dbReference>
<reference evidence="10" key="2">
    <citation type="submission" date="2021-04" db="EMBL/GenBank/DDBJ databases">
        <authorList>
            <person name="Dong X."/>
        </authorList>
    </citation>
    <scope>NUCLEOTIDE SEQUENCE</scope>
    <source>
        <strain evidence="10">ZWT</strain>
    </source>
</reference>
<gene>
    <name evidence="8 10" type="primary">dapF</name>
    <name evidence="10" type="ORF">KDK92_15015</name>
</gene>
<evidence type="ECO:0000256" key="3">
    <source>
        <dbReference type="ARBA" id="ARBA00013080"/>
    </source>
</evidence>
<comment type="caution">
    <text evidence="8">Lacks conserved residue(s) required for the propagation of feature annotation.</text>
</comment>
<comment type="pathway">
    <text evidence="1 8">Amino-acid biosynthesis; L-lysine biosynthesis via DAP pathway; DL-2,6-diaminopimelate from LL-2,6-diaminopimelate: step 1/1.</text>
</comment>
<comment type="function">
    <text evidence="8">Catalyzes the stereoinversion of LL-2,6-diaminopimelate (L,L-DAP) to meso-diaminopimelate (meso-DAP), a precursor of L-lysine and an essential component of the bacterial peptidoglycan.</text>
</comment>
<sequence>MVINYIKCHGTGNIFYLIDEVNKVLIEEKEKSDFSIMVCNSDKNADGVLFIGKGDRGIAKMRIFNSDGSEAEMCGNGLRCAGRYSGEVFHLNEFSFDTLKEQYYINIKKSDIPNLPNVEVEIGNISTDVKSIPIEGFDNKVFNEKLFVLSKELLYTAVSVSNPHLVTITDSIEWDVMEEQGELIKKHKELFPKGINLSFLKIINENEVFVRTYERGVGFTKSCGTGMMSAVLNYCLNNPHLFDKRIKVYNDGGMVLITVKREEDDLYSATFEGNASYIESGKIIYEIDSLSIKKESEYLDEKEAYFKLLEIKDKKLKI</sequence>
<comment type="subcellular location">
    <subcellularLocation>
        <location evidence="8">Cytoplasm</location>
    </subcellularLocation>
</comment>
<dbReference type="Pfam" id="PF01678">
    <property type="entry name" value="DAP_epimerase"/>
    <property type="match status" value="2"/>
</dbReference>
<feature type="binding site" evidence="8">
    <location>
        <position position="162"/>
    </location>
    <ligand>
        <name>substrate</name>
    </ligand>
</feature>
<protein>
    <recommendedName>
        <fullName evidence="3 8">Diaminopimelate epimerase</fullName>
        <shortName evidence="8">DAP epimerase</shortName>
        <ecNumber evidence="3 8">5.1.1.7</ecNumber>
    </recommendedName>
    <alternativeName>
        <fullName evidence="8">PLP-independent amino acid racemase</fullName>
    </alternativeName>
</protein>
<evidence type="ECO:0000313" key="10">
    <source>
        <dbReference type="EMBL" id="MCM1991041.1"/>
    </source>
</evidence>
<dbReference type="Proteomes" id="UP001056429">
    <property type="component" value="Unassembled WGS sequence"/>
</dbReference>
<feature type="binding site" evidence="8">
    <location>
        <position position="196"/>
    </location>
    <ligand>
        <name>substrate</name>
    </ligand>
</feature>
<evidence type="ECO:0000256" key="5">
    <source>
        <dbReference type="ARBA" id="ARBA00023154"/>
    </source>
</evidence>
<evidence type="ECO:0000256" key="4">
    <source>
        <dbReference type="ARBA" id="ARBA00022605"/>
    </source>
</evidence>
<organism evidence="10 11">
    <name type="scientific">Oceanirhabdus seepicola</name>
    <dbReference type="NCBI Taxonomy" id="2828781"/>
    <lineage>
        <taxon>Bacteria</taxon>
        <taxon>Bacillati</taxon>
        <taxon>Bacillota</taxon>
        <taxon>Clostridia</taxon>
        <taxon>Eubacteriales</taxon>
        <taxon>Clostridiaceae</taxon>
        <taxon>Oceanirhabdus</taxon>
    </lineage>
</organism>
<feature type="binding site" evidence="8">
    <location>
        <begin position="224"/>
        <end position="225"/>
    </location>
    <ligand>
        <name>substrate</name>
    </ligand>
</feature>
<evidence type="ECO:0000256" key="2">
    <source>
        <dbReference type="ARBA" id="ARBA00010219"/>
    </source>
</evidence>
<dbReference type="GO" id="GO:0009089">
    <property type="term" value="P:lysine biosynthetic process via diaminopimelate"/>
    <property type="evidence" value="ECO:0007669"/>
    <property type="project" value="UniProtKB-UniRule"/>
</dbReference>
<evidence type="ECO:0000256" key="6">
    <source>
        <dbReference type="ARBA" id="ARBA00023235"/>
    </source>
</evidence>
<dbReference type="PANTHER" id="PTHR31689:SF0">
    <property type="entry name" value="DIAMINOPIMELATE EPIMERASE"/>
    <property type="match status" value="1"/>
</dbReference>
<dbReference type="Gene3D" id="3.10.310.10">
    <property type="entry name" value="Diaminopimelate Epimerase, Chain A, domain 1"/>
    <property type="match status" value="2"/>
</dbReference>
<reference evidence="10" key="1">
    <citation type="journal article" date="2021" name="mSystems">
        <title>Bacteria and Archaea Synergistically Convert Glycine Betaine to Biogenic Methane in the Formosa Cold Seep of the South China Sea.</title>
        <authorList>
            <person name="Li L."/>
            <person name="Zhang W."/>
            <person name="Zhang S."/>
            <person name="Song L."/>
            <person name="Sun Q."/>
            <person name="Zhang H."/>
            <person name="Xiang H."/>
            <person name="Dong X."/>
        </authorList>
    </citation>
    <scope>NUCLEOTIDE SEQUENCE</scope>
    <source>
        <strain evidence="10">ZWT</strain>
    </source>
</reference>
<comment type="similarity">
    <text evidence="2 8">Belongs to the diaminopimelate epimerase family.</text>
</comment>
<feature type="active site" evidence="9">
    <location>
        <position position="74"/>
    </location>
</feature>
<feature type="binding site" evidence="8">
    <location>
        <begin position="75"/>
        <end position="76"/>
    </location>
    <ligand>
        <name>substrate</name>
    </ligand>
</feature>
<comment type="catalytic activity">
    <reaction evidence="7 8">
        <text>(2S,6S)-2,6-diaminopimelate = meso-2,6-diaminopimelate</text>
        <dbReference type="Rhea" id="RHEA:15393"/>
        <dbReference type="ChEBI" id="CHEBI:57609"/>
        <dbReference type="ChEBI" id="CHEBI:57791"/>
        <dbReference type="EC" id="5.1.1.7"/>
    </reaction>
</comment>
<dbReference type="PROSITE" id="PS01326">
    <property type="entry name" value="DAP_EPIMERASE"/>
    <property type="match status" value="1"/>
</dbReference>
<feature type="site" description="Could be important to modulate the pK values of the two catalytic cysteine residues" evidence="8">
    <location>
        <position position="164"/>
    </location>
</feature>
<keyword evidence="8" id="KW-0963">Cytoplasm</keyword>
<comment type="caution">
    <text evidence="10">The sequence shown here is derived from an EMBL/GenBank/DDBJ whole genome shotgun (WGS) entry which is preliminary data.</text>
</comment>
<dbReference type="RefSeq" id="WP_250860147.1">
    <property type="nucleotide sequence ID" value="NZ_JAGSOJ010000003.1"/>
</dbReference>
<dbReference type="GO" id="GO:0005829">
    <property type="term" value="C:cytosol"/>
    <property type="evidence" value="ECO:0007669"/>
    <property type="project" value="TreeGrafter"/>
</dbReference>
<feature type="site" description="Could be important to modulate the pK values of the two catalytic cysteine residues" evidence="8">
    <location>
        <position position="214"/>
    </location>
</feature>
<dbReference type="EC" id="5.1.1.7" evidence="3 8"/>
<keyword evidence="4 8" id="KW-0028">Amino-acid biosynthesis</keyword>